<gene>
    <name evidence="2" type="ORF">B296_00028067</name>
</gene>
<feature type="compositionally biased region" description="Basic and acidic residues" evidence="1">
    <location>
        <begin position="44"/>
        <end position="57"/>
    </location>
</feature>
<name>A0A427AIU1_ENSVE</name>
<evidence type="ECO:0000313" key="2">
    <source>
        <dbReference type="EMBL" id="RRT76183.1"/>
    </source>
</evidence>
<dbReference type="AlphaFoldDB" id="A0A427AIU1"/>
<evidence type="ECO:0000256" key="1">
    <source>
        <dbReference type="SAM" id="MobiDB-lite"/>
    </source>
</evidence>
<evidence type="ECO:0000313" key="3">
    <source>
        <dbReference type="Proteomes" id="UP000287651"/>
    </source>
</evidence>
<reference evidence="2 3" key="1">
    <citation type="journal article" date="2014" name="Agronomy (Basel)">
        <title>A Draft Genome Sequence for Ensete ventricosum, the Drought-Tolerant Tree Against Hunger.</title>
        <authorList>
            <person name="Harrison J."/>
            <person name="Moore K.A."/>
            <person name="Paszkiewicz K."/>
            <person name="Jones T."/>
            <person name="Grant M."/>
            <person name="Ambacheew D."/>
            <person name="Muzemil S."/>
            <person name="Studholme D.J."/>
        </authorList>
    </citation>
    <scope>NUCLEOTIDE SEQUENCE [LARGE SCALE GENOMIC DNA]</scope>
</reference>
<accession>A0A427AIU1</accession>
<dbReference type="Proteomes" id="UP000287651">
    <property type="component" value="Unassembled WGS sequence"/>
</dbReference>
<protein>
    <submittedName>
        <fullName evidence="2">Uncharacterized protein</fullName>
    </submittedName>
</protein>
<proteinExistence type="predicted"/>
<feature type="region of interest" description="Disordered" evidence="1">
    <location>
        <begin position="27"/>
        <end position="112"/>
    </location>
</feature>
<comment type="caution">
    <text evidence="2">The sequence shown here is derived from an EMBL/GenBank/DDBJ whole genome shotgun (WGS) entry which is preliminary data.</text>
</comment>
<organism evidence="2 3">
    <name type="scientific">Ensete ventricosum</name>
    <name type="common">Abyssinian banana</name>
    <name type="synonym">Musa ensete</name>
    <dbReference type="NCBI Taxonomy" id="4639"/>
    <lineage>
        <taxon>Eukaryota</taxon>
        <taxon>Viridiplantae</taxon>
        <taxon>Streptophyta</taxon>
        <taxon>Embryophyta</taxon>
        <taxon>Tracheophyta</taxon>
        <taxon>Spermatophyta</taxon>
        <taxon>Magnoliopsida</taxon>
        <taxon>Liliopsida</taxon>
        <taxon>Zingiberales</taxon>
        <taxon>Musaceae</taxon>
        <taxon>Ensete</taxon>
    </lineage>
</organism>
<dbReference type="EMBL" id="AMZH03002267">
    <property type="protein sequence ID" value="RRT76183.1"/>
    <property type="molecule type" value="Genomic_DNA"/>
</dbReference>
<sequence length="112" mass="12223">MVSIDVISAEAVALCIGSRDSKQKLVSMGDLTLSRTDKHRRPKQDRGEKVKDQDRIAIRTGADTLGTETQWPPASTWAAGGGKDGRPRSSQQQWAGGKATGRATYGRRRQRS</sequence>